<dbReference type="GO" id="GO:0008170">
    <property type="term" value="F:N-methyltransferase activity"/>
    <property type="evidence" value="ECO:0007669"/>
    <property type="project" value="UniProtKB-ARBA"/>
</dbReference>
<dbReference type="AlphaFoldDB" id="A0A922L546"/>
<dbReference type="GO" id="GO:0032259">
    <property type="term" value="P:methylation"/>
    <property type="evidence" value="ECO:0007669"/>
    <property type="project" value="UniProtKB-KW"/>
</dbReference>
<dbReference type="InterPro" id="IPR046341">
    <property type="entry name" value="SET_dom_sf"/>
</dbReference>
<dbReference type="InterPro" id="IPR044421">
    <property type="entry name" value="SMYD4_SET"/>
</dbReference>
<dbReference type="PROSITE" id="PS50280">
    <property type="entry name" value="SET"/>
    <property type="match status" value="1"/>
</dbReference>
<dbReference type="InterPro" id="IPR002893">
    <property type="entry name" value="Znf_MYND"/>
</dbReference>
<keyword evidence="7" id="KW-0479">Metal-binding</keyword>
<feature type="domain" description="MYND-type" evidence="17">
    <location>
        <begin position="274"/>
        <end position="316"/>
    </location>
</feature>
<dbReference type="GO" id="GO:0008757">
    <property type="term" value="F:S-adenosylmethionine-dependent methyltransferase activity"/>
    <property type="evidence" value="ECO:0007669"/>
    <property type="project" value="UniProtKB-ARBA"/>
</dbReference>
<dbReference type="PANTHER" id="PTHR46165:SF2">
    <property type="entry name" value="SET AND MYND DOMAIN-CONTAINING PROTEIN 4"/>
    <property type="match status" value="1"/>
</dbReference>
<dbReference type="PANTHER" id="PTHR46165">
    <property type="entry name" value="SET AND MYND DOMAIN-CONTAINING PROTEIN 4"/>
    <property type="match status" value="1"/>
</dbReference>
<keyword evidence="19" id="KW-1185">Reference proteome</keyword>
<dbReference type="InterPro" id="IPR052097">
    <property type="entry name" value="SET-MYND_domain_protein"/>
</dbReference>
<proteinExistence type="predicted"/>
<evidence type="ECO:0000256" key="15">
    <source>
        <dbReference type="PROSITE-ProRule" id="PRU00134"/>
    </source>
</evidence>
<dbReference type="Gene3D" id="1.10.220.160">
    <property type="match status" value="1"/>
</dbReference>
<gene>
    <name evidence="18" type="ORF">DERF_010538</name>
</gene>
<dbReference type="GO" id="GO:0008270">
    <property type="term" value="F:zinc ion binding"/>
    <property type="evidence" value="ECO:0007669"/>
    <property type="project" value="UniProtKB-KW"/>
</dbReference>
<keyword evidence="5" id="KW-0808">Transferase</keyword>
<evidence type="ECO:0000256" key="12">
    <source>
        <dbReference type="ARBA" id="ARBA00093423"/>
    </source>
</evidence>
<dbReference type="EMBL" id="ASGP02000004">
    <property type="protein sequence ID" value="KAH9512140.1"/>
    <property type="molecule type" value="Genomic_DNA"/>
</dbReference>
<dbReference type="CDD" id="cd10536">
    <property type="entry name" value="SET_SMYD4"/>
    <property type="match status" value="1"/>
</dbReference>
<dbReference type="Gene3D" id="1.25.40.10">
    <property type="entry name" value="Tetratricopeptide repeat domain"/>
    <property type="match status" value="1"/>
</dbReference>
<keyword evidence="4" id="KW-0489">Methyltransferase</keyword>
<comment type="caution">
    <text evidence="18">The sequence shown here is derived from an EMBL/GenBank/DDBJ whole genome shotgun (WGS) entry which is preliminary data.</text>
</comment>
<dbReference type="SUPFAM" id="SSF48452">
    <property type="entry name" value="TPR-like"/>
    <property type="match status" value="1"/>
</dbReference>
<reference evidence="18" key="2">
    <citation type="journal article" date="2022" name="Res Sq">
        <title>Comparative Genomics Reveals Insights into the Divergent Evolution of Astigmatic Mites and Household Pest Adaptations.</title>
        <authorList>
            <person name="Xiong Q."/>
            <person name="Wan A.T.-Y."/>
            <person name="Liu X.-Y."/>
            <person name="Fung C.S.-H."/>
            <person name="Xiao X."/>
            <person name="Malainual N."/>
            <person name="Hou J."/>
            <person name="Wang L."/>
            <person name="Wang M."/>
            <person name="Yang K."/>
            <person name="Cui Y."/>
            <person name="Leung E."/>
            <person name="Nong W."/>
            <person name="Shin S.-K."/>
            <person name="Au S."/>
            <person name="Jeong K.Y."/>
            <person name="Chew F.T."/>
            <person name="Hui J."/>
            <person name="Leung T.F."/>
            <person name="Tungtrongchitr A."/>
            <person name="Zhong N."/>
            <person name="Liu Z."/>
            <person name="Tsui S."/>
        </authorList>
    </citation>
    <scope>NUCLEOTIDE SEQUENCE</scope>
    <source>
        <strain evidence="18">Derf</strain>
        <tissue evidence="18">Whole organism</tissue>
    </source>
</reference>
<evidence type="ECO:0000256" key="2">
    <source>
        <dbReference type="ARBA" id="ARBA00004496"/>
    </source>
</evidence>
<evidence type="ECO:0000313" key="18">
    <source>
        <dbReference type="EMBL" id="KAH9512140.1"/>
    </source>
</evidence>
<comment type="subcellular location">
    <subcellularLocation>
        <location evidence="2">Cytoplasm</location>
    </subcellularLocation>
    <subcellularLocation>
        <location evidence="1">Nucleus</location>
    </subcellularLocation>
</comment>
<evidence type="ECO:0000256" key="9">
    <source>
        <dbReference type="ARBA" id="ARBA00022833"/>
    </source>
</evidence>
<evidence type="ECO:0000256" key="10">
    <source>
        <dbReference type="ARBA" id="ARBA00023242"/>
    </source>
</evidence>
<dbReference type="InterPro" id="IPR001214">
    <property type="entry name" value="SET_dom"/>
</dbReference>
<evidence type="ECO:0000256" key="11">
    <source>
        <dbReference type="ARBA" id="ARBA00048985"/>
    </source>
</evidence>
<name>A0A922L546_DERFA</name>
<evidence type="ECO:0000256" key="4">
    <source>
        <dbReference type="ARBA" id="ARBA00022603"/>
    </source>
</evidence>
<keyword evidence="6" id="KW-0949">S-adenosyl-L-methionine</keyword>
<protein>
    <recommendedName>
        <fullName evidence="13">Protein-lysine N-methyltransferase SMYD4</fullName>
    </recommendedName>
    <alternativeName>
        <fullName evidence="14">SET and MYND domain-containing protein 4</fullName>
    </alternativeName>
</protein>
<comment type="function">
    <text evidence="12">Protein-lysine N-methyltransferase. Monomethylates PRMT5, modulating its transcriptional activity. May also act as a histone methyltransferase. Plays a critical role in cardiac development. Acts as a key epigenetic regulator of gene expression during cardiac development via its dual activities as a methyltransferase and negative regulator of HDAC1.</text>
</comment>
<dbReference type="GO" id="GO:0005634">
    <property type="term" value="C:nucleus"/>
    <property type="evidence" value="ECO:0007669"/>
    <property type="project" value="UniProtKB-SubCell"/>
</dbReference>
<evidence type="ECO:0000256" key="3">
    <source>
        <dbReference type="ARBA" id="ARBA00022490"/>
    </source>
</evidence>
<keyword evidence="3" id="KW-0963">Cytoplasm</keyword>
<reference evidence="18" key="1">
    <citation type="submission" date="2013-05" db="EMBL/GenBank/DDBJ databases">
        <authorList>
            <person name="Yim A.K.Y."/>
            <person name="Chan T.F."/>
            <person name="Ji K.M."/>
            <person name="Liu X.Y."/>
            <person name="Zhou J.W."/>
            <person name="Li R.Q."/>
            <person name="Yang K.Y."/>
            <person name="Li J."/>
            <person name="Li M."/>
            <person name="Law P.T.W."/>
            <person name="Wu Y.L."/>
            <person name="Cai Z.L."/>
            <person name="Qin H."/>
            <person name="Bao Y."/>
            <person name="Leung R.K.K."/>
            <person name="Ng P.K.S."/>
            <person name="Zou J."/>
            <person name="Zhong X.J."/>
            <person name="Ran P.X."/>
            <person name="Zhong N.S."/>
            <person name="Liu Z.G."/>
            <person name="Tsui S.K.W."/>
        </authorList>
    </citation>
    <scope>NUCLEOTIDE SEQUENCE</scope>
    <source>
        <strain evidence="18">Derf</strain>
        <tissue evidence="18">Whole organism</tissue>
    </source>
</reference>
<evidence type="ECO:0000259" key="16">
    <source>
        <dbReference type="PROSITE" id="PS50280"/>
    </source>
</evidence>
<dbReference type="InterPro" id="IPR011990">
    <property type="entry name" value="TPR-like_helical_dom_sf"/>
</dbReference>
<dbReference type="Pfam" id="PF01753">
    <property type="entry name" value="zf-MYND"/>
    <property type="match status" value="1"/>
</dbReference>
<dbReference type="Pfam" id="PF00856">
    <property type="entry name" value="SET"/>
    <property type="match status" value="1"/>
</dbReference>
<dbReference type="PROSITE" id="PS50865">
    <property type="entry name" value="ZF_MYND_2"/>
    <property type="match status" value="1"/>
</dbReference>
<evidence type="ECO:0000313" key="19">
    <source>
        <dbReference type="Proteomes" id="UP000790347"/>
    </source>
</evidence>
<evidence type="ECO:0000259" key="17">
    <source>
        <dbReference type="PROSITE" id="PS50865"/>
    </source>
</evidence>
<keyword evidence="9" id="KW-0862">Zinc</keyword>
<evidence type="ECO:0000256" key="6">
    <source>
        <dbReference type="ARBA" id="ARBA00022691"/>
    </source>
</evidence>
<dbReference type="PROSITE" id="PS01360">
    <property type="entry name" value="ZF_MYND_1"/>
    <property type="match status" value="1"/>
</dbReference>
<evidence type="ECO:0000256" key="14">
    <source>
        <dbReference type="ARBA" id="ARBA00093680"/>
    </source>
</evidence>
<dbReference type="SUPFAM" id="SSF82199">
    <property type="entry name" value="SET domain"/>
    <property type="match status" value="1"/>
</dbReference>
<accession>A0A922L546</accession>
<dbReference type="SUPFAM" id="SSF144232">
    <property type="entry name" value="HIT/MYND zinc finger-like"/>
    <property type="match status" value="1"/>
</dbReference>
<organism evidence="18 19">
    <name type="scientific">Dermatophagoides farinae</name>
    <name type="common">American house dust mite</name>
    <dbReference type="NCBI Taxonomy" id="6954"/>
    <lineage>
        <taxon>Eukaryota</taxon>
        <taxon>Metazoa</taxon>
        <taxon>Ecdysozoa</taxon>
        <taxon>Arthropoda</taxon>
        <taxon>Chelicerata</taxon>
        <taxon>Arachnida</taxon>
        <taxon>Acari</taxon>
        <taxon>Acariformes</taxon>
        <taxon>Sarcoptiformes</taxon>
        <taxon>Astigmata</taxon>
        <taxon>Psoroptidia</taxon>
        <taxon>Analgoidea</taxon>
        <taxon>Pyroglyphidae</taxon>
        <taxon>Dermatophagoidinae</taxon>
        <taxon>Dermatophagoides</taxon>
    </lineage>
</organism>
<dbReference type="Gene3D" id="6.10.140.2220">
    <property type="match status" value="1"/>
</dbReference>
<dbReference type="Proteomes" id="UP000790347">
    <property type="component" value="Unassembled WGS sequence"/>
</dbReference>
<keyword evidence="10" id="KW-0539">Nucleus</keyword>
<dbReference type="GO" id="GO:0005737">
    <property type="term" value="C:cytoplasm"/>
    <property type="evidence" value="ECO:0007669"/>
    <property type="project" value="UniProtKB-SubCell"/>
</dbReference>
<comment type="catalytic activity">
    <reaction evidence="11">
        <text>L-lysyl-[protein] + S-adenosyl-L-methionine = N(6)-methyl-L-lysyl-[protein] + S-adenosyl-L-homocysteine + H(+)</text>
        <dbReference type="Rhea" id="RHEA:51736"/>
        <dbReference type="Rhea" id="RHEA-COMP:9752"/>
        <dbReference type="Rhea" id="RHEA-COMP:13053"/>
        <dbReference type="ChEBI" id="CHEBI:15378"/>
        <dbReference type="ChEBI" id="CHEBI:29969"/>
        <dbReference type="ChEBI" id="CHEBI:57856"/>
        <dbReference type="ChEBI" id="CHEBI:59789"/>
        <dbReference type="ChEBI" id="CHEBI:61929"/>
    </reaction>
</comment>
<dbReference type="GO" id="GO:0042826">
    <property type="term" value="F:histone deacetylase binding"/>
    <property type="evidence" value="ECO:0007669"/>
    <property type="project" value="TreeGrafter"/>
</dbReference>
<keyword evidence="8 15" id="KW-0863">Zinc-finger</keyword>
<sequence length="556" mass="65277">MVETEQLFNWLEFIDRIIKHDDKFIENNCIIDYKNIKSLLCPIIFRNPHSIDRLCIDYIENDGKLFEKCSNINRKDSKKSNHYRSKGNNSYGHGLWNQCLHFYSQSLQFAPVSSSVDYESESLPLAYGNRSAANFKLGRYESSLFDLHMAIKYGYGKFKSENKLRNRQIECLLRLNRMDEAKNISNEFGIDFAELNSKPIDNQIQKESEKMESETMEFRDKSNRIFSSKVRLSWNDQHGRGVWAGDETIKSGEIVLIERPYVHVLLSFFERRFCHHCCRRLLVDDQFEICHNCSNVSYCSHECQKNSWHEYHQYECSILPFLWQFGIGHLVYRLMAKTDIDLIVNTYQTFMNKSYEEIEQNLEPFIEPPSKSTLQSSTYSSLFSLQTHQNHTDPINLVAYRITATIIIELLFRTNRYQNQNNDNMNQKSDLKQILINVCFRHLCQTIINSHTIMVPSGDHDGGHSITPIATAFYPSLSLLNHSCDPNIQINYTNGIECIVRTNRTIQSNEQIYNCYGIDHCLHNYNERQQLLLDQYFFHCKCQICCLQHKKDSNSK</sequence>
<evidence type="ECO:0000256" key="5">
    <source>
        <dbReference type="ARBA" id="ARBA00022679"/>
    </source>
</evidence>
<evidence type="ECO:0000256" key="1">
    <source>
        <dbReference type="ARBA" id="ARBA00004123"/>
    </source>
</evidence>
<dbReference type="GO" id="GO:0008276">
    <property type="term" value="F:protein methyltransferase activity"/>
    <property type="evidence" value="ECO:0007669"/>
    <property type="project" value="UniProtKB-ARBA"/>
</dbReference>
<feature type="domain" description="SET" evidence="16">
    <location>
        <begin position="228"/>
        <end position="517"/>
    </location>
</feature>
<evidence type="ECO:0000256" key="8">
    <source>
        <dbReference type="ARBA" id="ARBA00022771"/>
    </source>
</evidence>
<evidence type="ECO:0000256" key="13">
    <source>
        <dbReference type="ARBA" id="ARBA00093635"/>
    </source>
</evidence>
<dbReference type="Gene3D" id="2.170.270.10">
    <property type="entry name" value="SET domain"/>
    <property type="match status" value="1"/>
</dbReference>
<evidence type="ECO:0000256" key="7">
    <source>
        <dbReference type="ARBA" id="ARBA00022723"/>
    </source>
</evidence>